<dbReference type="GO" id="GO:0008168">
    <property type="term" value="F:methyltransferase activity"/>
    <property type="evidence" value="ECO:0007669"/>
    <property type="project" value="UniProtKB-KW"/>
</dbReference>
<dbReference type="InterPro" id="IPR029063">
    <property type="entry name" value="SAM-dependent_MTases_sf"/>
</dbReference>
<evidence type="ECO:0000259" key="1">
    <source>
        <dbReference type="Pfam" id="PF08241"/>
    </source>
</evidence>
<comment type="caution">
    <text evidence="2">The sequence shown here is derived from an EMBL/GenBank/DDBJ whole genome shotgun (WGS) entry which is preliminary data.</text>
</comment>
<dbReference type="Pfam" id="PF08241">
    <property type="entry name" value="Methyltransf_11"/>
    <property type="match status" value="1"/>
</dbReference>
<keyword evidence="2" id="KW-0808">Transferase</keyword>
<protein>
    <submittedName>
        <fullName evidence="2">Class I SAM-dependent methyltransferase</fullName>
        <ecNumber evidence="2">2.1.1.-</ecNumber>
    </submittedName>
</protein>
<organism evidence="2 3">
    <name type="scientific">Marinicrinis lubricantis</name>
    <dbReference type="NCBI Taxonomy" id="2086470"/>
    <lineage>
        <taxon>Bacteria</taxon>
        <taxon>Bacillati</taxon>
        <taxon>Bacillota</taxon>
        <taxon>Bacilli</taxon>
        <taxon>Bacillales</taxon>
        <taxon>Paenibacillaceae</taxon>
    </lineage>
</organism>
<name>A0ABW1ITF9_9BACL</name>
<keyword evidence="2" id="KW-0489">Methyltransferase</keyword>
<sequence length="238" mass="27479">MSNTEKVYEQAGVAMTCRGYAEYEAMFHIQPGEFDGKTILDVAAGASSFAAESAERGWTVTAADPMYELPHGRIYKHGLKEIEQSTAKLRRIQDVLDMSFYGNLETHQRQRYLNLERFLNDYRKDVEREKRTYVASALPHLSFPDEAFDVVLCSHFLFLYADQFSEQFHAEALRELVRVCRGQVRIYPLVSLQWESSSYLDALLARLEEQFPVKCERLESRLPFIPGSNTQLCISRLE</sequence>
<dbReference type="Gene3D" id="3.40.50.150">
    <property type="entry name" value="Vaccinia Virus protein VP39"/>
    <property type="match status" value="1"/>
</dbReference>
<accession>A0ABW1ITF9</accession>
<reference evidence="3" key="1">
    <citation type="journal article" date="2019" name="Int. J. Syst. Evol. Microbiol.">
        <title>The Global Catalogue of Microorganisms (GCM) 10K type strain sequencing project: providing services to taxonomists for standard genome sequencing and annotation.</title>
        <authorList>
            <consortium name="The Broad Institute Genomics Platform"/>
            <consortium name="The Broad Institute Genome Sequencing Center for Infectious Disease"/>
            <person name="Wu L."/>
            <person name="Ma J."/>
        </authorList>
    </citation>
    <scope>NUCLEOTIDE SEQUENCE [LARGE SCALE GENOMIC DNA]</scope>
    <source>
        <strain evidence="3">CCM 8749</strain>
    </source>
</reference>
<gene>
    <name evidence="2" type="ORF">ACFPXP_18005</name>
</gene>
<evidence type="ECO:0000313" key="2">
    <source>
        <dbReference type="EMBL" id="MFC5988301.1"/>
    </source>
</evidence>
<evidence type="ECO:0000313" key="3">
    <source>
        <dbReference type="Proteomes" id="UP001596250"/>
    </source>
</evidence>
<proteinExistence type="predicted"/>
<dbReference type="EC" id="2.1.1.-" evidence="2"/>
<dbReference type="EMBL" id="JBHSQV010000179">
    <property type="protein sequence ID" value="MFC5988301.1"/>
    <property type="molecule type" value="Genomic_DNA"/>
</dbReference>
<dbReference type="SUPFAM" id="SSF53335">
    <property type="entry name" value="S-adenosyl-L-methionine-dependent methyltransferases"/>
    <property type="match status" value="1"/>
</dbReference>
<dbReference type="Proteomes" id="UP001596250">
    <property type="component" value="Unassembled WGS sequence"/>
</dbReference>
<feature type="domain" description="Methyltransferase type 11" evidence="1">
    <location>
        <begin position="122"/>
        <end position="182"/>
    </location>
</feature>
<keyword evidence="3" id="KW-1185">Reference proteome</keyword>
<dbReference type="GO" id="GO:0032259">
    <property type="term" value="P:methylation"/>
    <property type="evidence" value="ECO:0007669"/>
    <property type="project" value="UniProtKB-KW"/>
</dbReference>
<dbReference type="RefSeq" id="WP_379895763.1">
    <property type="nucleotide sequence ID" value="NZ_CBCSCT010000015.1"/>
</dbReference>
<dbReference type="InterPro" id="IPR013216">
    <property type="entry name" value="Methyltransf_11"/>
</dbReference>